<evidence type="ECO:0000256" key="4">
    <source>
        <dbReference type="ARBA" id="ARBA00007439"/>
    </source>
</evidence>
<comment type="catalytic activity">
    <reaction evidence="1 7">
        <text>an N-acyl-D-glucosamine 6-phosphate = an N-acyl-D-mannosamine 6-phosphate</text>
        <dbReference type="Rhea" id="RHEA:23932"/>
        <dbReference type="ChEBI" id="CHEBI:57599"/>
        <dbReference type="ChEBI" id="CHEBI:57666"/>
        <dbReference type="EC" id="5.1.3.9"/>
    </reaction>
</comment>
<keyword evidence="6 7" id="KW-0119">Carbohydrate metabolism</keyword>
<comment type="similarity">
    <text evidence="4 7">Belongs to the NanE family.</text>
</comment>
<dbReference type="EMBL" id="AODF01000023">
    <property type="protein sequence ID" value="EUJ30547.1"/>
    <property type="molecule type" value="Genomic_DNA"/>
</dbReference>
<evidence type="ECO:0000256" key="2">
    <source>
        <dbReference type="ARBA" id="ARBA00002147"/>
    </source>
</evidence>
<name>A0ABN0RDW5_9LIST</name>
<evidence type="ECO:0000256" key="5">
    <source>
        <dbReference type="ARBA" id="ARBA00023235"/>
    </source>
</evidence>
<sequence>MLEKLKGELIVSCQALADEPLHSSFVMARMALAAKVGGASGIRASSVKDIEAIKAEVDLPLIGLIKRNYPDSEVYITATEREVSELLETRAEIIALDATDRLRPGGIETSRLVEQIHRAGRLAMADISNVAEGLAAARMGFDLIGTTLSGYTTSSKVSTEPDFELVAALSDQVNVPIICEGRIHTPEQVTEAYRCGAFSVVVGGAITRPQEITKRFTAALPNQKNPAGEVK</sequence>
<evidence type="ECO:0000313" key="9">
    <source>
        <dbReference type="Proteomes" id="UP000019249"/>
    </source>
</evidence>
<dbReference type="InterPro" id="IPR007260">
    <property type="entry name" value="NanE"/>
</dbReference>
<comment type="caution">
    <text evidence="8">The sequence shown here is derived from an EMBL/GenBank/DDBJ whole genome shotgun (WGS) entry which is preliminary data.</text>
</comment>
<proteinExistence type="inferred from homology"/>
<evidence type="ECO:0000256" key="1">
    <source>
        <dbReference type="ARBA" id="ARBA00000056"/>
    </source>
</evidence>
<protein>
    <recommendedName>
        <fullName evidence="7">Putative N-acetylmannosamine-6-phosphate 2-epimerase</fullName>
        <ecNumber evidence="7">5.1.3.9</ecNumber>
    </recommendedName>
    <alternativeName>
        <fullName evidence="7">ManNAc-6-P epimerase</fullName>
    </alternativeName>
</protein>
<dbReference type="InterPro" id="IPR011060">
    <property type="entry name" value="RibuloseP-bd_barrel"/>
</dbReference>
<dbReference type="SUPFAM" id="SSF51366">
    <property type="entry name" value="Ribulose-phoshate binding barrel"/>
    <property type="match status" value="1"/>
</dbReference>
<comment type="pathway">
    <text evidence="3 7">Amino-sugar metabolism; N-acetylneuraminate degradation; D-fructose 6-phosphate from N-acetylneuraminate: step 3/5.</text>
</comment>
<comment type="function">
    <text evidence="2 7">Converts N-acetylmannosamine-6-phosphate (ManNAc-6-P) to N-acetylglucosamine-6-phosphate (GlcNAc-6-P).</text>
</comment>
<dbReference type="InterPro" id="IPR013785">
    <property type="entry name" value="Aldolase_TIM"/>
</dbReference>
<evidence type="ECO:0000256" key="6">
    <source>
        <dbReference type="ARBA" id="ARBA00023277"/>
    </source>
</evidence>
<reference evidence="8 9" key="1">
    <citation type="journal article" date="2014" name="Int. J. Syst. Evol. Microbiol.">
        <title>Listeria floridensis sp. nov., Listeria aquatica sp. nov., Listeria cornellensis sp. nov., Listeria riparia sp. nov. and Listeria grandensis sp. nov., from agricultural and natural environments.</title>
        <authorList>
            <person name="den Bakker H.C."/>
            <person name="Warchocki S."/>
            <person name="Wright E.M."/>
            <person name="Allred A.F."/>
            <person name="Ahlstrom C."/>
            <person name="Manuel C.S."/>
            <person name="Stasiewicz M.J."/>
            <person name="Burrell A."/>
            <person name="Roof S."/>
            <person name="Strawn L."/>
            <person name="Fortes E.D."/>
            <person name="Nightingale K.K."/>
            <person name="Kephart D."/>
            <person name="Wiedmann M."/>
        </authorList>
    </citation>
    <scope>NUCLEOTIDE SEQUENCE [LARGE SCALE GENOMIC DNA]</scope>
    <source>
        <strain evidence="8 9">FSL S10-1187</strain>
    </source>
</reference>
<gene>
    <name evidence="7" type="primary">nanE</name>
    <name evidence="8" type="ORF">MFLO_10438</name>
</gene>
<organism evidence="8 9">
    <name type="scientific">Listeria floridensis FSL S10-1187</name>
    <dbReference type="NCBI Taxonomy" id="1265817"/>
    <lineage>
        <taxon>Bacteria</taxon>
        <taxon>Bacillati</taxon>
        <taxon>Bacillota</taxon>
        <taxon>Bacilli</taxon>
        <taxon>Bacillales</taxon>
        <taxon>Listeriaceae</taxon>
        <taxon>Listeria</taxon>
    </lineage>
</organism>
<dbReference type="PANTHER" id="PTHR36204:SF1">
    <property type="entry name" value="N-ACETYLMANNOSAMINE-6-PHOSPHATE 2-EPIMERASE-RELATED"/>
    <property type="match status" value="1"/>
</dbReference>
<dbReference type="PANTHER" id="PTHR36204">
    <property type="entry name" value="N-ACETYLMANNOSAMINE-6-PHOSPHATE 2-EPIMERASE-RELATED"/>
    <property type="match status" value="1"/>
</dbReference>
<accession>A0ABN0RDW5</accession>
<dbReference type="NCBIfam" id="NF002231">
    <property type="entry name" value="PRK01130.1"/>
    <property type="match status" value="1"/>
</dbReference>
<evidence type="ECO:0000256" key="7">
    <source>
        <dbReference type="HAMAP-Rule" id="MF_01235"/>
    </source>
</evidence>
<dbReference type="RefSeq" id="WP_036097653.1">
    <property type="nucleotide sequence ID" value="NZ_AODF01000023.1"/>
</dbReference>
<dbReference type="GO" id="GO:0047465">
    <property type="term" value="F:N-acylglucosamine-6-phosphate 2-epimerase activity"/>
    <property type="evidence" value="ECO:0007669"/>
    <property type="project" value="UniProtKB-EC"/>
</dbReference>
<evidence type="ECO:0000313" key="8">
    <source>
        <dbReference type="EMBL" id="EUJ30547.1"/>
    </source>
</evidence>
<keyword evidence="5 7" id="KW-0413">Isomerase</keyword>
<dbReference type="Proteomes" id="UP000019249">
    <property type="component" value="Unassembled WGS sequence"/>
</dbReference>
<dbReference type="Gene3D" id="3.20.20.70">
    <property type="entry name" value="Aldolase class I"/>
    <property type="match status" value="1"/>
</dbReference>
<dbReference type="HAMAP" id="MF_01235">
    <property type="entry name" value="ManNAc6P_epimer"/>
    <property type="match status" value="1"/>
</dbReference>
<evidence type="ECO:0000256" key="3">
    <source>
        <dbReference type="ARBA" id="ARBA00005081"/>
    </source>
</evidence>
<dbReference type="EC" id="5.1.3.9" evidence="7"/>
<dbReference type="Pfam" id="PF04131">
    <property type="entry name" value="NanE"/>
    <property type="match status" value="1"/>
</dbReference>
<keyword evidence="9" id="KW-1185">Reference proteome</keyword>
<dbReference type="CDD" id="cd04729">
    <property type="entry name" value="NanE"/>
    <property type="match status" value="1"/>
</dbReference>